<reference evidence="8 9" key="1">
    <citation type="journal article" date="2011" name="J. Bacteriol.">
        <title>Complete genome sequence of the haloaromatic acid-degrading bacterium Achromobacter xylosoxidans A8.</title>
        <authorList>
            <person name="Strnad H."/>
            <person name="Ridl J."/>
            <person name="Paces J."/>
            <person name="Kolar M."/>
            <person name="Vlcek C."/>
            <person name="Paces V."/>
        </authorList>
    </citation>
    <scope>NUCLEOTIDE SEQUENCE [LARGE SCALE GENOMIC DNA]</scope>
    <source>
        <strain evidence="8 9">A8</strain>
    </source>
</reference>
<proteinExistence type="inferred from homology"/>
<evidence type="ECO:0000313" key="8">
    <source>
        <dbReference type="EMBL" id="ADP18275.1"/>
    </source>
</evidence>
<gene>
    <name evidence="8" type="primary">cpxL</name>
    <name evidence="8" type="ordered locus">AXYL_04967</name>
</gene>
<dbReference type="SUPFAM" id="SSF48264">
    <property type="entry name" value="Cytochrome P450"/>
    <property type="match status" value="1"/>
</dbReference>
<dbReference type="eggNOG" id="COG2124">
    <property type="taxonomic scope" value="Bacteria"/>
</dbReference>
<evidence type="ECO:0000256" key="6">
    <source>
        <dbReference type="ARBA" id="ARBA00023033"/>
    </source>
</evidence>
<evidence type="ECO:0000256" key="2">
    <source>
        <dbReference type="ARBA" id="ARBA00022617"/>
    </source>
</evidence>
<keyword evidence="4 7" id="KW-0560">Oxidoreductase</keyword>
<dbReference type="Gene3D" id="1.10.630.10">
    <property type="entry name" value="Cytochrome P450"/>
    <property type="match status" value="1"/>
</dbReference>
<dbReference type="OrthoDB" id="4168525at2"/>
<dbReference type="RefSeq" id="WP_013395579.1">
    <property type="nucleotide sequence ID" value="NC_014640.1"/>
</dbReference>
<dbReference type="GO" id="GO:0020037">
    <property type="term" value="F:heme binding"/>
    <property type="evidence" value="ECO:0007669"/>
    <property type="project" value="InterPro"/>
</dbReference>
<evidence type="ECO:0000256" key="4">
    <source>
        <dbReference type="ARBA" id="ARBA00023002"/>
    </source>
</evidence>
<dbReference type="InterPro" id="IPR001128">
    <property type="entry name" value="Cyt_P450"/>
</dbReference>
<dbReference type="PATRIC" id="fig|762376.5.peg.4970"/>
<accession>E3HNT6</accession>
<dbReference type="CDD" id="cd11033">
    <property type="entry name" value="CYP142-like"/>
    <property type="match status" value="1"/>
</dbReference>
<name>E3HNT6_ACHXA</name>
<evidence type="ECO:0000256" key="7">
    <source>
        <dbReference type="RuleBase" id="RU000461"/>
    </source>
</evidence>
<dbReference type="InterPro" id="IPR036396">
    <property type="entry name" value="Cyt_P450_sf"/>
</dbReference>
<dbReference type="GO" id="GO:0036199">
    <property type="term" value="F:cholest-4-en-3-one 26-monooxygenase activity"/>
    <property type="evidence" value="ECO:0007669"/>
    <property type="project" value="TreeGrafter"/>
</dbReference>
<dbReference type="PRINTS" id="PR00359">
    <property type="entry name" value="BP450"/>
</dbReference>
<evidence type="ECO:0000256" key="3">
    <source>
        <dbReference type="ARBA" id="ARBA00022723"/>
    </source>
</evidence>
<dbReference type="PRINTS" id="PR00385">
    <property type="entry name" value="P450"/>
</dbReference>
<dbReference type="InterPro" id="IPR002397">
    <property type="entry name" value="Cyt_P450_B"/>
</dbReference>
<dbReference type="EC" id="1.14.-.-" evidence="8"/>
<evidence type="ECO:0000256" key="1">
    <source>
        <dbReference type="ARBA" id="ARBA00010617"/>
    </source>
</evidence>
<dbReference type="GO" id="GO:0008395">
    <property type="term" value="F:steroid hydroxylase activity"/>
    <property type="evidence" value="ECO:0007669"/>
    <property type="project" value="TreeGrafter"/>
</dbReference>
<dbReference type="STRING" id="762376.AXYL_04967"/>
<dbReference type="PANTHER" id="PTHR46696:SF4">
    <property type="entry name" value="BIOTIN BIOSYNTHESIS CYTOCHROME P450"/>
    <property type="match status" value="1"/>
</dbReference>
<dbReference type="HOGENOM" id="CLU_033716_0_0_4"/>
<dbReference type="Proteomes" id="UP000006876">
    <property type="component" value="Chromosome"/>
</dbReference>
<keyword evidence="5 7" id="KW-0408">Iron</keyword>
<dbReference type="PROSITE" id="PS00086">
    <property type="entry name" value="CYTOCHROME_P450"/>
    <property type="match status" value="1"/>
</dbReference>
<dbReference type="AlphaFoldDB" id="E3HNT6"/>
<dbReference type="InterPro" id="IPR017972">
    <property type="entry name" value="Cyt_P450_CS"/>
</dbReference>
<keyword evidence="6 7" id="KW-0503">Monooxygenase</keyword>
<evidence type="ECO:0000256" key="5">
    <source>
        <dbReference type="ARBA" id="ARBA00023004"/>
    </source>
</evidence>
<dbReference type="KEGG" id="axy:AXYL_04967"/>
<comment type="similarity">
    <text evidence="1 7">Belongs to the cytochrome P450 family.</text>
</comment>
<dbReference type="FunFam" id="1.10.630.10:FF:000018">
    <property type="entry name" value="Cytochrome P450 monooxygenase"/>
    <property type="match status" value="1"/>
</dbReference>
<dbReference type="EMBL" id="CP002287">
    <property type="protein sequence ID" value="ADP18275.1"/>
    <property type="molecule type" value="Genomic_DNA"/>
</dbReference>
<evidence type="ECO:0000313" key="9">
    <source>
        <dbReference type="Proteomes" id="UP000006876"/>
    </source>
</evidence>
<organism evidence="8 9">
    <name type="scientific">Achromobacter xylosoxidans (strain A8)</name>
    <dbReference type="NCBI Taxonomy" id="762376"/>
    <lineage>
        <taxon>Bacteria</taxon>
        <taxon>Pseudomonadati</taxon>
        <taxon>Pseudomonadota</taxon>
        <taxon>Betaproteobacteria</taxon>
        <taxon>Burkholderiales</taxon>
        <taxon>Alcaligenaceae</taxon>
        <taxon>Achromobacter</taxon>
    </lineage>
</organism>
<dbReference type="PANTHER" id="PTHR46696">
    <property type="entry name" value="P450, PUTATIVE (EUROFUNG)-RELATED"/>
    <property type="match status" value="1"/>
</dbReference>
<keyword evidence="3 7" id="KW-0479">Metal-binding</keyword>
<keyword evidence="2 7" id="KW-0349">Heme</keyword>
<protein>
    <submittedName>
        <fullName evidence="8">Cytochrome P450-terp</fullName>
        <ecNumber evidence="8">1.14.-.-</ecNumber>
    </submittedName>
</protein>
<sequence>MNHTDFDLPSDVAKALVNAQVYANIDELHSTYSWARANNPLGRAVNEGFDPFWVVTKHADVAAISRDSQIFRNGDYATISAPKAMIDHLKAVTGSYNGGIKTLVHVDGDEHKGLRTLTQAWFMPNSILKLDERIRDLACRTVDKLAAAEGEVIDFATQIALHYPLHVIMDILGVPAEDEARMLLLTQELFGTEDPEFKREGKDAGGNDDALAQNVLAIVADFRAYFEKVTADRRVNPRNDVATLLANAVIDGVPLSEDSRLGYYVIIATAGHDTTSSSTAVAMWALSQYPELLPRLQANPGLIPQFIDEAVRLASPVRHFMRTAAADTEIRGRRIHKGDWLMLCYGSANRDEDVFENPFEFNIDRKPNRHLSFGLGAHICLGQHLAKMEMRILFEEMIPRLQRVELAGDMAMSASCFVGGPKHLPVRCFMN</sequence>
<dbReference type="GO" id="GO:0005506">
    <property type="term" value="F:iron ion binding"/>
    <property type="evidence" value="ECO:0007669"/>
    <property type="project" value="InterPro"/>
</dbReference>
<dbReference type="GO" id="GO:0006707">
    <property type="term" value="P:cholesterol catabolic process"/>
    <property type="evidence" value="ECO:0007669"/>
    <property type="project" value="TreeGrafter"/>
</dbReference>
<dbReference type="Pfam" id="PF00067">
    <property type="entry name" value="p450"/>
    <property type="match status" value="2"/>
</dbReference>